<dbReference type="SUPFAM" id="SSF57716">
    <property type="entry name" value="Glucocorticoid receptor-like (DNA-binding domain)"/>
    <property type="match status" value="1"/>
</dbReference>
<keyword evidence="3" id="KW-0862">Zinc</keyword>
<keyword evidence="7" id="KW-1185">Reference proteome</keyword>
<feature type="zinc finger region" description="dksA C4-type" evidence="4">
    <location>
        <begin position="89"/>
        <end position="113"/>
    </location>
</feature>
<dbReference type="PANTHER" id="PTHR33823">
    <property type="entry name" value="RNA POLYMERASE-BINDING TRANSCRIPTION FACTOR DKSA-RELATED"/>
    <property type="match status" value="1"/>
</dbReference>
<keyword evidence="1" id="KW-0479">Metal-binding</keyword>
<dbReference type="Gene3D" id="1.20.120.910">
    <property type="entry name" value="DksA, coiled-coil domain"/>
    <property type="match status" value="1"/>
</dbReference>
<dbReference type="Proteomes" id="UP001169719">
    <property type="component" value="Unassembled WGS sequence"/>
</dbReference>
<dbReference type="EMBL" id="JAUEOZ010000003">
    <property type="protein sequence ID" value="MDN2483861.1"/>
    <property type="molecule type" value="Genomic_DNA"/>
</dbReference>
<name>A0ABT7Y739_9VIBR</name>
<dbReference type="RefSeq" id="WP_289964020.1">
    <property type="nucleotide sequence ID" value="NZ_JAUEOZ010000003.1"/>
</dbReference>
<feature type="domain" description="Zinc finger DksA/TraR C4-type" evidence="5">
    <location>
        <begin position="85"/>
        <end position="115"/>
    </location>
</feature>
<dbReference type="InterPro" id="IPR000962">
    <property type="entry name" value="Znf_DskA_TraR"/>
</dbReference>
<sequence length="131" mass="14478">MNPKPLLTIQELQDRMPGALNKVSIDLEAKRTELREHRGNHFGASDIVDKSAIQTDEEEIIGNINRLIKVKNSIEVAMGAIALQEYGYCKSCGVKISLGRLNANPVALQCLDCQSYGEPSHLRRQTQSVCA</sequence>
<evidence type="ECO:0000256" key="1">
    <source>
        <dbReference type="ARBA" id="ARBA00022723"/>
    </source>
</evidence>
<accession>A0ABT7Y739</accession>
<keyword evidence="2" id="KW-0863">Zinc-finger</keyword>
<dbReference type="Pfam" id="PF01258">
    <property type="entry name" value="zf-dskA_traR"/>
    <property type="match status" value="1"/>
</dbReference>
<organism evidence="6 7">
    <name type="scientific">Vibrio agarivorans</name>
    <dbReference type="NCBI Taxonomy" id="153622"/>
    <lineage>
        <taxon>Bacteria</taxon>
        <taxon>Pseudomonadati</taxon>
        <taxon>Pseudomonadota</taxon>
        <taxon>Gammaproteobacteria</taxon>
        <taxon>Vibrionales</taxon>
        <taxon>Vibrionaceae</taxon>
        <taxon>Vibrio</taxon>
    </lineage>
</organism>
<comment type="caution">
    <text evidence="6">The sequence shown here is derived from an EMBL/GenBank/DDBJ whole genome shotgun (WGS) entry which is preliminary data.</text>
</comment>
<evidence type="ECO:0000313" key="7">
    <source>
        <dbReference type="Proteomes" id="UP001169719"/>
    </source>
</evidence>
<dbReference type="PROSITE" id="PS51128">
    <property type="entry name" value="ZF_DKSA_2"/>
    <property type="match status" value="1"/>
</dbReference>
<gene>
    <name evidence="6" type="ORF">QWJ08_21135</name>
</gene>
<proteinExistence type="predicted"/>
<reference evidence="6" key="1">
    <citation type="submission" date="2024-05" db="EMBL/GenBank/DDBJ databases">
        <title>Genome Sequences of Four Agar- Degrading Marine Bacteria.</title>
        <authorList>
            <person name="Phillips E.K."/>
            <person name="Shaffer J.C."/>
            <person name="Henson M.W."/>
            <person name="Temperton B."/>
            <person name="Thrash C.J."/>
            <person name="Martin M.O."/>
        </authorList>
    </citation>
    <scope>NUCLEOTIDE SEQUENCE</scope>
    <source>
        <strain evidence="6">EKP203</strain>
    </source>
</reference>
<evidence type="ECO:0000256" key="2">
    <source>
        <dbReference type="ARBA" id="ARBA00022771"/>
    </source>
</evidence>
<evidence type="ECO:0000313" key="6">
    <source>
        <dbReference type="EMBL" id="MDN2483861.1"/>
    </source>
</evidence>
<evidence type="ECO:0000259" key="5">
    <source>
        <dbReference type="Pfam" id="PF01258"/>
    </source>
</evidence>
<evidence type="ECO:0000256" key="3">
    <source>
        <dbReference type="ARBA" id="ARBA00022833"/>
    </source>
</evidence>
<protein>
    <submittedName>
        <fullName evidence="6">TraR/DksA family transcriptional regulator</fullName>
    </submittedName>
</protein>
<evidence type="ECO:0000256" key="4">
    <source>
        <dbReference type="PROSITE-ProRule" id="PRU00510"/>
    </source>
</evidence>